<reference evidence="3 4" key="1">
    <citation type="journal article" date="2016" name="Nat. Commun.">
        <title>Thousands of microbial genomes shed light on interconnected biogeochemical processes in an aquifer system.</title>
        <authorList>
            <person name="Anantharaman K."/>
            <person name="Brown C.T."/>
            <person name="Hug L.A."/>
            <person name="Sharon I."/>
            <person name="Castelle C.J."/>
            <person name="Probst A.J."/>
            <person name="Thomas B.C."/>
            <person name="Singh A."/>
            <person name="Wilkins M.J."/>
            <person name="Karaoz U."/>
            <person name="Brodie E.L."/>
            <person name="Williams K.H."/>
            <person name="Hubbard S.S."/>
            <person name="Banfield J.F."/>
        </authorList>
    </citation>
    <scope>NUCLEOTIDE SEQUENCE [LARGE SCALE GENOMIC DNA]</scope>
</reference>
<dbReference type="Proteomes" id="UP000177579">
    <property type="component" value="Unassembled WGS sequence"/>
</dbReference>
<organism evidence="3 4">
    <name type="scientific">Candidatus Falkowbacteria bacterium RIFOXYD2_FULL_34_120</name>
    <dbReference type="NCBI Taxonomy" id="1798007"/>
    <lineage>
        <taxon>Bacteria</taxon>
        <taxon>Candidatus Falkowiibacteriota</taxon>
    </lineage>
</organism>
<proteinExistence type="predicted"/>
<dbReference type="InterPro" id="IPR001763">
    <property type="entry name" value="Rhodanese-like_dom"/>
</dbReference>
<dbReference type="InterPro" id="IPR036873">
    <property type="entry name" value="Rhodanese-like_dom_sf"/>
</dbReference>
<sequence>MGIRARLRNYDIIKIGFFQENNMEIRLYFFCIIFLAVIIGGARPVHAVLPPNFIFDIGSQIFYIFSLVFTLLSSSFGIVFLYFRKKFFKKKIGHVAGLFFVLFAVLIIFCLSVAVVFFYNEYKQEVEYDKWLTESECFGKSSDNDFSGRINIKFGKVNNRFAYLSNYFGSSMGEQKNDDVIKFIYNYYAKINEGEYEFAYTLSDKKIKFEEYREYYSQISKIEFNNIVRIDDTRSSLELVLYKGDKFQKYDVLLNLSLKEDGSPKEISDAYAVFTERGSVMTNDFYKRNYVEDLAVDNKDFESIIKSKRDDYVVVDIREEFEYGLGGDDDIKNAPNIARIRMADLMTGRWLELPTDKYVYIFCGYGNLRSEDAVRFLRSKNILAFYLKEGLAGWKDFTEGYFSKNEITAKSVKVMSTEDVLGEKEKDNTFVVSSNLYIKGFDFYVNYEMTTNEIDKILDGIPPSSRIILVCHDVLNCSTNQMIWLKLKEKGHVVVGLYNSPWEWERSLSPEVYHQNIN</sequence>
<feature type="domain" description="Rhodanese" evidence="2">
    <location>
        <begin position="308"/>
        <end position="399"/>
    </location>
</feature>
<keyword evidence="1" id="KW-1133">Transmembrane helix</keyword>
<feature type="transmembrane region" description="Helical" evidence="1">
    <location>
        <begin position="95"/>
        <end position="119"/>
    </location>
</feature>
<accession>A0A1F5TMR9</accession>
<dbReference type="PROSITE" id="PS50206">
    <property type="entry name" value="RHODANESE_3"/>
    <property type="match status" value="1"/>
</dbReference>
<dbReference type="SUPFAM" id="SSF52821">
    <property type="entry name" value="Rhodanese/Cell cycle control phosphatase"/>
    <property type="match status" value="1"/>
</dbReference>
<name>A0A1F5TMR9_9BACT</name>
<evidence type="ECO:0000313" key="4">
    <source>
        <dbReference type="Proteomes" id="UP000177579"/>
    </source>
</evidence>
<dbReference type="EMBL" id="MFGO01000034">
    <property type="protein sequence ID" value="OGF40188.1"/>
    <property type="molecule type" value="Genomic_DNA"/>
</dbReference>
<feature type="transmembrane region" description="Helical" evidence="1">
    <location>
        <begin position="61"/>
        <end position="83"/>
    </location>
</feature>
<dbReference type="Gene3D" id="3.40.250.10">
    <property type="entry name" value="Rhodanese-like domain"/>
    <property type="match status" value="1"/>
</dbReference>
<dbReference type="Pfam" id="PF00581">
    <property type="entry name" value="Rhodanese"/>
    <property type="match status" value="1"/>
</dbReference>
<protein>
    <recommendedName>
        <fullName evidence="2">Rhodanese domain-containing protein</fullName>
    </recommendedName>
</protein>
<keyword evidence="1" id="KW-0812">Transmembrane</keyword>
<evidence type="ECO:0000313" key="3">
    <source>
        <dbReference type="EMBL" id="OGF40188.1"/>
    </source>
</evidence>
<gene>
    <name evidence="3" type="ORF">A2531_01150</name>
</gene>
<feature type="transmembrane region" description="Helical" evidence="1">
    <location>
        <begin position="27"/>
        <end position="49"/>
    </location>
</feature>
<dbReference type="SMART" id="SM00450">
    <property type="entry name" value="RHOD"/>
    <property type="match status" value="1"/>
</dbReference>
<evidence type="ECO:0000259" key="2">
    <source>
        <dbReference type="PROSITE" id="PS50206"/>
    </source>
</evidence>
<dbReference type="CDD" id="cd00158">
    <property type="entry name" value="RHOD"/>
    <property type="match status" value="1"/>
</dbReference>
<keyword evidence="1" id="KW-0472">Membrane</keyword>
<dbReference type="AlphaFoldDB" id="A0A1F5TMR9"/>
<comment type="caution">
    <text evidence="3">The sequence shown here is derived from an EMBL/GenBank/DDBJ whole genome shotgun (WGS) entry which is preliminary data.</text>
</comment>
<evidence type="ECO:0000256" key="1">
    <source>
        <dbReference type="SAM" id="Phobius"/>
    </source>
</evidence>